<proteinExistence type="predicted"/>
<dbReference type="EMBL" id="JBDODL010001251">
    <property type="protein sequence ID" value="MES1921327.1"/>
    <property type="molecule type" value="Genomic_DNA"/>
</dbReference>
<accession>A0ABV2ANT0</accession>
<protein>
    <recommendedName>
        <fullName evidence="1">PUB domain-containing protein</fullName>
    </recommendedName>
</protein>
<sequence>MTIISDLENYHNEKIAKICKKIQNLPQFDKAVDENKILKINSKVTEILSFYKTNQNKISKLAEKANVKDENERLYNEKTSQRILKMSSDYKKSIQILQKFNEDLKMVKIGNKVNNKINNDDEKLKNEEKIKKIEEMNKIDAEHAKRILEFKNKKAEKEQNFKIEFEKNKNIEKRRLELQNINENFLKKKNFGENAQKWPNLDKIEKILVIIKSLNIDHYKSSIKALSAIFSNIVSEPSFEKYRRLRKENPALKRDLLHSNYGETILRACGFIDKEFEIENELETCFFLEEPSTDQQDLWCKWFDLVKKVDGFLKLNNI</sequence>
<organism evidence="2 3">
    <name type="scientific">Bonamia ostreae</name>
    <dbReference type="NCBI Taxonomy" id="126728"/>
    <lineage>
        <taxon>Eukaryota</taxon>
        <taxon>Sar</taxon>
        <taxon>Rhizaria</taxon>
        <taxon>Endomyxa</taxon>
        <taxon>Ascetosporea</taxon>
        <taxon>Haplosporida</taxon>
        <taxon>Bonamia</taxon>
    </lineage>
</organism>
<dbReference type="Pfam" id="PF09409">
    <property type="entry name" value="PUB"/>
    <property type="match status" value="1"/>
</dbReference>
<name>A0ABV2ANT0_9EUKA</name>
<dbReference type="InterPro" id="IPR018997">
    <property type="entry name" value="PUB_domain"/>
</dbReference>
<keyword evidence="3" id="KW-1185">Reference proteome</keyword>
<dbReference type="CDD" id="cd09212">
    <property type="entry name" value="PUB"/>
    <property type="match status" value="1"/>
</dbReference>
<feature type="domain" description="PUB" evidence="1">
    <location>
        <begin position="217"/>
        <end position="296"/>
    </location>
</feature>
<dbReference type="SMART" id="SM00580">
    <property type="entry name" value="PUG"/>
    <property type="match status" value="1"/>
</dbReference>
<evidence type="ECO:0000313" key="2">
    <source>
        <dbReference type="EMBL" id="MES1921327.1"/>
    </source>
</evidence>
<dbReference type="Gene3D" id="1.20.58.2190">
    <property type="match status" value="1"/>
</dbReference>
<gene>
    <name evidence="2" type="ORF">MHBO_002871</name>
</gene>
<dbReference type="InterPro" id="IPR036339">
    <property type="entry name" value="PUB-like_dom_sf"/>
</dbReference>
<comment type="caution">
    <text evidence="2">The sequence shown here is derived from an EMBL/GenBank/DDBJ whole genome shotgun (WGS) entry which is preliminary data.</text>
</comment>
<reference evidence="2 3" key="1">
    <citation type="journal article" date="2024" name="BMC Biol.">
        <title>Comparative genomics of Ascetosporea gives new insight into the evolutionary basis for animal parasitism in Rhizaria.</title>
        <authorList>
            <person name="Hiltunen Thoren M."/>
            <person name="Onut-Brannstrom I."/>
            <person name="Alfjorden A."/>
            <person name="Peckova H."/>
            <person name="Swords F."/>
            <person name="Hooper C."/>
            <person name="Holzer A.S."/>
            <person name="Bass D."/>
            <person name="Burki F."/>
        </authorList>
    </citation>
    <scope>NUCLEOTIDE SEQUENCE [LARGE SCALE GENOMIC DNA]</scope>
    <source>
        <strain evidence="2">20-A016</strain>
    </source>
</reference>
<dbReference type="Proteomes" id="UP001439008">
    <property type="component" value="Unassembled WGS sequence"/>
</dbReference>
<dbReference type="SUPFAM" id="SSF143503">
    <property type="entry name" value="PUG domain-like"/>
    <property type="match status" value="1"/>
</dbReference>
<evidence type="ECO:0000259" key="1">
    <source>
        <dbReference type="Pfam" id="PF09409"/>
    </source>
</evidence>
<evidence type="ECO:0000313" key="3">
    <source>
        <dbReference type="Proteomes" id="UP001439008"/>
    </source>
</evidence>